<comment type="caution">
    <text evidence="2">The sequence shown here is derived from an EMBL/GenBank/DDBJ whole genome shotgun (WGS) entry which is preliminary data.</text>
</comment>
<dbReference type="RefSeq" id="WP_207031007.1">
    <property type="nucleotide sequence ID" value="NZ_JAFLNL010000001.1"/>
</dbReference>
<dbReference type="Gene3D" id="3.50.50.60">
    <property type="entry name" value="FAD/NAD(P)-binding domain"/>
    <property type="match status" value="1"/>
</dbReference>
<dbReference type="EMBL" id="JAFLNL010000001">
    <property type="protein sequence ID" value="MBO0352679.1"/>
    <property type="molecule type" value="Genomic_DNA"/>
</dbReference>
<evidence type="ECO:0000313" key="3">
    <source>
        <dbReference type="Proteomes" id="UP000664044"/>
    </source>
</evidence>
<name>A0ABS3FZW5_9FLAO</name>
<dbReference type="Proteomes" id="UP000664044">
    <property type="component" value="Unassembled WGS sequence"/>
</dbReference>
<evidence type="ECO:0000259" key="1">
    <source>
        <dbReference type="Pfam" id="PF01266"/>
    </source>
</evidence>
<keyword evidence="3" id="KW-1185">Reference proteome</keyword>
<evidence type="ECO:0000313" key="2">
    <source>
        <dbReference type="EMBL" id="MBO0352679.1"/>
    </source>
</evidence>
<dbReference type="Pfam" id="PF01266">
    <property type="entry name" value="DAO"/>
    <property type="match status" value="1"/>
</dbReference>
<gene>
    <name evidence="2" type="ORF">J0656_01520</name>
</gene>
<dbReference type="PANTHER" id="PTHR13847">
    <property type="entry name" value="SARCOSINE DEHYDROGENASE-RELATED"/>
    <property type="match status" value="1"/>
</dbReference>
<dbReference type="InterPro" id="IPR036188">
    <property type="entry name" value="FAD/NAD-bd_sf"/>
</dbReference>
<reference evidence="2 3" key="1">
    <citation type="submission" date="2021-03" db="EMBL/GenBank/DDBJ databases">
        <title>Muricauda lutimaris sp. nov. and Muricauda ruestringensis sp. nov, two marine members of the Flavobacteriaceae isolated from deep sea sediments of Western Pacific.</title>
        <authorList>
            <person name="Zhao S."/>
            <person name="Liu R."/>
        </authorList>
    </citation>
    <scope>NUCLEOTIDE SEQUENCE [LARGE SCALE GENOMIC DNA]</scope>
    <source>
        <strain evidence="2 3">BC31-1-A7</strain>
    </source>
</reference>
<dbReference type="PANTHER" id="PTHR13847:SF281">
    <property type="entry name" value="FAD DEPENDENT OXIDOREDUCTASE DOMAIN-CONTAINING PROTEIN"/>
    <property type="match status" value="1"/>
</dbReference>
<organism evidence="2 3">
    <name type="scientific">Flagellimonas aurea</name>
    <dbReference type="NCBI Taxonomy" id="2915619"/>
    <lineage>
        <taxon>Bacteria</taxon>
        <taxon>Pseudomonadati</taxon>
        <taxon>Bacteroidota</taxon>
        <taxon>Flavobacteriia</taxon>
        <taxon>Flavobacteriales</taxon>
        <taxon>Flavobacteriaceae</taxon>
        <taxon>Flagellimonas</taxon>
    </lineage>
</organism>
<accession>A0ABS3FZW5</accession>
<protein>
    <submittedName>
        <fullName evidence="2">FAD-binding oxidoreductase</fullName>
    </submittedName>
</protein>
<dbReference type="Gene3D" id="3.30.9.10">
    <property type="entry name" value="D-Amino Acid Oxidase, subunit A, domain 2"/>
    <property type="match status" value="1"/>
</dbReference>
<sequence length="373" mass="41926">MQLSYWEYKSWFSNVDFTVIGSGIVGINCAIRLKEKHPQSKVLVLEKGSLPQGASTKNAGFACFGSVSEILSDLKHHTEEEVLKLVQKRWNGIQRLRHLLGDKAIGFELNGSHELFPLEKPELYEKCLESIPYLNRLMEPIFAKTPFVTNSNFFGFSNVREKYITHQLEGQLDTGKMMRSLIQKCVSMDIPILNGVMAQDVTDSNGVGIIRTTDFVFQSKKVFVATNGFASKLLPSETVKPARAQVLITEPIKNLHIKGTFHFDEGYYYFRNIDERILFGGGRNLEFDTEETMEFGETEIVQNKLETLLREMILPNYPVQIERRWSGIMGVGAQKSPLVKQVSDSVYCGVRLGGMGVALGSLVGQELADLADQ</sequence>
<proteinExistence type="predicted"/>
<feature type="domain" description="FAD dependent oxidoreductase" evidence="1">
    <location>
        <begin position="16"/>
        <end position="370"/>
    </location>
</feature>
<dbReference type="SUPFAM" id="SSF51905">
    <property type="entry name" value="FAD/NAD(P)-binding domain"/>
    <property type="match status" value="1"/>
</dbReference>
<dbReference type="InterPro" id="IPR006076">
    <property type="entry name" value="FAD-dep_OxRdtase"/>
</dbReference>